<gene>
    <name evidence="4" type="primary">TTI1</name>
    <name evidence="4" type="ORF">BGW38_007582</name>
</gene>
<feature type="region of interest" description="Disordered" evidence="1">
    <location>
        <begin position="571"/>
        <end position="594"/>
    </location>
</feature>
<dbReference type="Pfam" id="PF24176">
    <property type="entry name" value="TPR_TTI1_2nd"/>
    <property type="match status" value="1"/>
</dbReference>
<dbReference type="InterPro" id="IPR052587">
    <property type="entry name" value="TELO2-interacting_protein_1"/>
</dbReference>
<feature type="region of interest" description="Disordered" evidence="1">
    <location>
        <begin position="27"/>
        <end position="54"/>
    </location>
</feature>
<dbReference type="InterPro" id="IPR011989">
    <property type="entry name" value="ARM-like"/>
</dbReference>
<proteinExistence type="predicted"/>
<dbReference type="Pfam" id="PF21547">
    <property type="entry name" value="TTI1"/>
    <property type="match status" value="1"/>
</dbReference>
<feature type="region of interest" description="Disordered" evidence="1">
    <location>
        <begin position="945"/>
        <end position="964"/>
    </location>
</feature>
<protein>
    <submittedName>
        <fullName evidence="4">TEL2-interacting protein 1</fullName>
    </submittedName>
</protein>
<feature type="compositionally biased region" description="Basic and acidic residues" evidence="1">
    <location>
        <begin position="29"/>
        <end position="43"/>
    </location>
</feature>
<dbReference type="AlphaFoldDB" id="A0A9P6FZ53"/>
<dbReference type="Gene3D" id="1.25.10.10">
    <property type="entry name" value="Leucine-rich Repeat Variant"/>
    <property type="match status" value="1"/>
</dbReference>
<sequence length="1262" mass="141574">MGPNWPYDQMLIEVLFRALDGLPIIGSRGTDDTSNHNKTRQETKGGAGLRQRDRMSDETRLAALRCLILSLPLSRHTPTIHDLVQIQEDGSQDTTDLTVFKLDRSIRTKADDTVLAHLLEPANQAVLGQLIVILLDAAKEPNLVALRTTSLEGIMKLLKSLGTPERVASWLPGILAGLTKAMLERGLKENHAVLIRSLEIWTYMVVLVLQDIPPATSSVLLPAEGNESGTRATGLGEDLMRMYKEKTDSKLKGAQASATRTSTNSYGSSAWIKQTHSGLLTLFKQISPLRSHSHWMVRLKFAIMAFQILHSCSGVFSHWEGSAKTSKDGTVAGFLLETLISCTQDDYRDVYQPARRDLGILSQERATLELSNVGKEVMRERLLALPRILHGADESVKQGGLKIVRGLTLFLGKQMEMIFNYQTLWSHVLPWINVLTIEQLDQHNVDERGSILGIRAKESRDEVSAEEGRWTEWVKRHEGTNRKFGFPRNIYMHLREQLTAEAFLGFLRQVGSTTDVALWSEELISRLQSDVQSVQESQGWFNSDSVSRILLLNQLLLGAAEIGVASFGKDMSPSDCAKKPNKVDQKADAASRKKQRKMVKKAAKGVLEEYLSILGQHSQLAAESLSNKETDRFSTLTQSEDTKGQSSSRVTLAGLLHLNQEETRAEDITTGGYTPYSDITLQCMLLEGVASIAVILGRKDFEMELVRVLYILLEYLGNQDSALVRDTAEAALEHVAYVCDFSTIGDLIQANYDYVIQQVSQRIAFLSMNPETPQVLWSLIHVVGSPAVSMLEDTLSEIFEALDHWRNHEDQVAEGLLKALCEIVRVMAHSKATASREGGVVDSPGALVSLAQGAEISLPDQPSKEVEEFINQYRLLTQDVDINLEDDQIKKETAEMTPEQVKDYFMKRAKDAKDDEERQFGERPDDEEEENNKDEDMDEAMSFGELRSKMPKASKPDSKETPPTMQQALCLRILNKAGYFLTANSPRMRVLALETIQESIVVLKDRPIELNPAIYAFWPSIVSRILRRSDMEVFYVSLRAIEVVTLLAENCSDFLARHLMDDVWPFILKALRTWTSPTLMLSGASSKSDKRDTGSIRSVPTQGLISAKSTTSTAKNSQGVKNRRRQYEGKRGASTKVMTKEHRLQLTTLESVAKIVRKVRIPVQEIWEMLLLVREMMVDPFWRFHWNVRVAAEDAIKGMATAGHGDSVWLVMNDFVERCSQQDQHRRCHEDGGGDEREDDEDDNHALEMGRGILTFMEQGHL</sequence>
<dbReference type="PANTHER" id="PTHR18460:SF3">
    <property type="entry name" value="TELO2-INTERACTING PROTEIN 1 HOMOLOG"/>
    <property type="match status" value="1"/>
</dbReference>
<feature type="region of interest" description="Disordered" evidence="1">
    <location>
        <begin position="1107"/>
        <end position="1135"/>
    </location>
</feature>
<dbReference type="InterPro" id="IPR016024">
    <property type="entry name" value="ARM-type_fold"/>
</dbReference>
<evidence type="ECO:0000259" key="3">
    <source>
        <dbReference type="Pfam" id="PF24181"/>
    </source>
</evidence>
<comment type="caution">
    <text evidence="4">The sequence shown here is derived from an EMBL/GenBank/DDBJ whole genome shotgun (WGS) entry which is preliminary data.</text>
</comment>
<dbReference type="Pfam" id="PF24173">
    <property type="entry name" value="TPR_TTI1_N"/>
    <property type="match status" value="1"/>
</dbReference>
<feature type="compositionally biased region" description="Basic and acidic residues" evidence="1">
    <location>
        <begin position="576"/>
        <end position="591"/>
    </location>
</feature>
<dbReference type="InterPro" id="IPR057567">
    <property type="entry name" value="TPR_TTI1_C"/>
</dbReference>
<dbReference type="Pfam" id="PF24181">
    <property type="entry name" value="TPR_TTI1_C"/>
    <property type="match status" value="1"/>
</dbReference>
<dbReference type="PANTHER" id="PTHR18460">
    <property type="entry name" value="TEL2 INTERACTING PROTEIN 1 TTI1 FAMILY MEMBER"/>
    <property type="match status" value="1"/>
</dbReference>
<dbReference type="GO" id="GO:0005737">
    <property type="term" value="C:cytoplasm"/>
    <property type="evidence" value="ECO:0007669"/>
    <property type="project" value="TreeGrafter"/>
</dbReference>
<evidence type="ECO:0000313" key="4">
    <source>
        <dbReference type="EMBL" id="KAF9584104.1"/>
    </source>
</evidence>
<feature type="region of interest" description="Disordered" evidence="1">
    <location>
        <begin position="910"/>
        <end position="938"/>
    </location>
</feature>
<reference evidence="4" key="1">
    <citation type="journal article" date="2020" name="Fungal Divers.">
        <title>Resolving the Mortierellaceae phylogeny through synthesis of multi-gene phylogenetics and phylogenomics.</title>
        <authorList>
            <person name="Vandepol N."/>
            <person name="Liber J."/>
            <person name="Desiro A."/>
            <person name="Na H."/>
            <person name="Kennedy M."/>
            <person name="Barry K."/>
            <person name="Grigoriev I.V."/>
            <person name="Miller A.N."/>
            <person name="O'Donnell K."/>
            <person name="Stajich J.E."/>
            <person name="Bonito G."/>
        </authorList>
    </citation>
    <scope>NUCLEOTIDE SEQUENCE</scope>
    <source>
        <strain evidence="4">KOD1015</strain>
    </source>
</reference>
<dbReference type="EMBL" id="JAABOA010000501">
    <property type="protein sequence ID" value="KAF9584104.1"/>
    <property type="molecule type" value="Genomic_DNA"/>
</dbReference>
<evidence type="ECO:0000313" key="5">
    <source>
        <dbReference type="Proteomes" id="UP000780801"/>
    </source>
</evidence>
<evidence type="ECO:0000259" key="2">
    <source>
        <dbReference type="Pfam" id="PF24173"/>
    </source>
</evidence>
<dbReference type="Proteomes" id="UP000780801">
    <property type="component" value="Unassembled WGS sequence"/>
</dbReference>
<feature type="region of interest" description="Disordered" evidence="1">
    <location>
        <begin position="1223"/>
        <end position="1244"/>
    </location>
</feature>
<feature type="compositionally biased region" description="Acidic residues" evidence="1">
    <location>
        <begin position="924"/>
        <end position="938"/>
    </location>
</feature>
<accession>A0A9P6FZ53</accession>
<feature type="compositionally biased region" description="Basic and acidic residues" evidence="1">
    <location>
        <begin position="1223"/>
        <end position="1235"/>
    </location>
</feature>
<name>A0A9P6FZ53_9FUNG</name>
<dbReference type="OrthoDB" id="49511at2759"/>
<keyword evidence="5" id="KW-1185">Reference proteome</keyword>
<feature type="compositionally biased region" description="Basic and acidic residues" evidence="1">
    <location>
        <begin position="910"/>
        <end position="923"/>
    </location>
</feature>
<dbReference type="InterPro" id="IPR057566">
    <property type="entry name" value="TPR_TTI1_N"/>
</dbReference>
<dbReference type="SUPFAM" id="SSF48371">
    <property type="entry name" value="ARM repeat"/>
    <property type="match status" value="1"/>
</dbReference>
<feature type="domain" description="TTI1 N-terminal TPR" evidence="2">
    <location>
        <begin position="96"/>
        <end position="315"/>
    </location>
</feature>
<evidence type="ECO:0000256" key="1">
    <source>
        <dbReference type="SAM" id="MobiDB-lite"/>
    </source>
</evidence>
<feature type="domain" description="TTI1 C-terminal TPR" evidence="3">
    <location>
        <begin position="890"/>
        <end position="1073"/>
    </location>
</feature>
<organism evidence="4 5">
    <name type="scientific">Lunasporangiospora selenospora</name>
    <dbReference type="NCBI Taxonomy" id="979761"/>
    <lineage>
        <taxon>Eukaryota</taxon>
        <taxon>Fungi</taxon>
        <taxon>Fungi incertae sedis</taxon>
        <taxon>Mucoromycota</taxon>
        <taxon>Mortierellomycotina</taxon>
        <taxon>Mortierellomycetes</taxon>
        <taxon>Mortierellales</taxon>
        <taxon>Mortierellaceae</taxon>
        <taxon>Lunasporangiospora</taxon>
    </lineage>
</organism>
<dbReference type="InterPro" id="IPR049362">
    <property type="entry name" value="TTI1_rpt"/>
</dbReference>